<dbReference type="AlphaFoldDB" id="A0AAP2YYG7"/>
<evidence type="ECO:0000313" key="2">
    <source>
        <dbReference type="Proteomes" id="UP001321018"/>
    </source>
</evidence>
<sequence length="200" mass="21010">MSVTVSIVGNDDIRVSTDTVEPHPPDAISFAVEGTVTITEALLGQFEGTTLEPVAVDLAVDDSEFVTVDLRDDGRLRLETIDVGIEPPDAGDLVPDGDTVRSPIESAAGLSDPEPGVIAFTVEGVIEGISPATIDDLTRSDRQPTLESITFAVEDSIRSDGGREDDIVAEFTLLGCGIVVRRNGTVTIGTRSGWIGESTS</sequence>
<organism evidence="1 2">
    <name type="scientific">Natronoglomus mannanivorans</name>
    <dbReference type="NCBI Taxonomy" id="2979990"/>
    <lineage>
        <taxon>Archaea</taxon>
        <taxon>Methanobacteriati</taxon>
        <taxon>Methanobacteriota</taxon>
        <taxon>Stenosarchaea group</taxon>
        <taxon>Halobacteria</taxon>
        <taxon>Halobacteriales</taxon>
        <taxon>Natrialbaceae</taxon>
        <taxon>Natronoglomus</taxon>
    </lineage>
</organism>
<reference evidence="1" key="1">
    <citation type="submission" date="2022-09" db="EMBL/GenBank/DDBJ databases">
        <title>Enrichment on poylsaccharides allowed isolation of novel metabolic and taxonomic groups of Haloarchaea.</title>
        <authorList>
            <person name="Sorokin D.Y."/>
            <person name="Elcheninov A.G."/>
            <person name="Khizhniak T.V."/>
            <person name="Kolganova T.V."/>
            <person name="Kublanov I.V."/>
        </authorList>
    </citation>
    <scope>NUCLEOTIDE SEQUENCE</scope>
    <source>
        <strain evidence="1">AArc-xg1-1</strain>
    </source>
</reference>
<accession>A0AAP2YYG7</accession>
<evidence type="ECO:0000313" key="1">
    <source>
        <dbReference type="EMBL" id="MCU4741119.1"/>
    </source>
</evidence>
<proteinExistence type="predicted"/>
<protein>
    <submittedName>
        <fullName evidence="1">Uncharacterized protein</fullName>
    </submittedName>
</protein>
<dbReference type="RefSeq" id="WP_338002950.1">
    <property type="nucleotide sequence ID" value="NZ_JAOPKA010000003.1"/>
</dbReference>
<dbReference type="EMBL" id="JAOPKA010000003">
    <property type="protein sequence ID" value="MCU4741119.1"/>
    <property type="molecule type" value="Genomic_DNA"/>
</dbReference>
<dbReference type="Proteomes" id="UP001321018">
    <property type="component" value="Unassembled WGS sequence"/>
</dbReference>
<comment type="caution">
    <text evidence="1">The sequence shown here is derived from an EMBL/GenBank/DDBJ whole genome shotgun (WGS) entry which is preliminary data.</text>
</comment>
<name>A0AAP2YYG7_9EURY</name>
<gene>
    <name evidence="1" type="ORF">OB960_06870</name>
</gene>